<dbReference type="AlphaFoldDB" id="A0AAU9N5J5"/>
<dbReference type="PANTHER" id="PTHR34359">
    <property type="entry name" value="CLAVATA3/ESR (CLE)-RELATED PROTEIN 10"/>
    <property type="match status" value="1"/>
</dbReference>
<dbReference type="Proteomes" id="UP001157418">
    <property type="component" value="Unassembled WGS sequence"/>
</dbReference>
<sequence length="155" mass="17651">MFSLKQARLIKIHLQLPPPTLPHALSSNLQPPLPPAMVVGVLHSPAILTLVTLFLLFCFTTTTTSSSIFNQPPPRLIHKVHFHQPEYHHHLLSLSVPYTLLNRKALAPPTKFNFSPFIYRRHHHRKTSPVEHPVIDPRYGVEMHLVPTGPNPLHH</sequence>
<keyword evidence="5" id="KW-1133">Transmembrane helix</keyword>
<keyword evidence="4" id="KW-0379">Hydroxylation</keyword>
<evidence type="ECO:0000313" key="6">
    <source>
        <dbReference type="EMBL" id="CAH1435204.1"/>
    </source>
</evidence>
<name>A0AAU9N5J5_9ASTR</name>
<protein>
    <submittedName>
        <fullName evidence="6">Uncharacterized protein</fullName>
    </submittedName>
</protein>
<keyword evidence="3" id="KW-0221">Differentiation</keyword>
<evidence type="ECO:0000256" key="1">
    <source>
        <dbReference type="ARBA" id="ARBA00005416"/>
    </source>
</evidence>
<proteinExistence type="inferred from homology"/>
<feature type="transmembrane region" description="Helical" evidence="5">
    <location>
        <begin position="36"/>
        <end position="59"/>
    </location>
</feature>
<keyword evidence="5" id="KW-0472">Membrane</keyword>
<evidence type="ECO:0000256" key="5">
    <source>
        <dbReference type="SAM" id="Phobius"/>
    </source>
</evidence>
<comment type="similarity">
    <text evidence="1">Belongs to the CLV3/ESR signal peptide family.</text>
</comment>
<keyword evidence="2" id="KW-0217">Developmental protein</keyword>
<evidence type="ECO:0000313" key="7">
    <source>
        <dbReference type="Proteomes" id="UP001157418"/>
    </source>
</evidence>
<evidence type="ECO:0000256" key="2">
    <source>
        <dbReference type="ARBA" id="ARBA00022473"/>
    </source>
</evidence>
<dbReference type="InterPro" id="IPR039618">
    <property type="entry name" value="CLE9-13"/>
</dbReference>
<evidence type="ECO:0000256" key="3">
    <source>
        <dbReference type="ARBA" id="ARBA00022782"/>
    </source>
</evidence>
<accession>A0AAU9N5J5</accession>
<reference evidence="6 7" key="1">
    <citation type="submission" date="2022-01" db="EMBL/GenBank/DDBJ databases">
        <authorList>
            <person name="Xiong W."/>
            <person name="Schranz E."/>
        </authorList>
    </citation>
    <scope>NUCLEOTIDE SEQUENCE [LARGE SCALE GENOMIC DNA]</scope>
</reference>
<organism evidence="6 7">
    <name type="scientific">Lactuca virosa</name>
    <dbReference type="NCBI Taxonomy" id="75947"/>
    <lineage>
        <taxon>Eukaryota</taxon>
        <taxon>Viridiplantae</taxon>
        <taxon>Streptophyta</taxon>
        <taxon>Embryophyta</taxon>
        <taxon>Tracheophyta</taxon>
        <taxon>Spermatophyta</taxon>
        <taxon>Magnoliopsida</taxon>
        <taxon>eudicotyledons</taxon>
        <taxon>Gunneridae</taxon>
        <taxon>Pentapetalae</taxon>
        <taxon>asterids</taxon>
        <taxon>campanulids</taxon>
        <taxon>Asterales</taxon>
        <taxon>Asteraceae</taxon>
        <taxon>Cichorioideae</taxon>
        <taxon>Cichorieae</taxon>
        <taxon>Lactucinae</taxon>
        <taxon>Lactuca</taxon>
    </lineage>
</organism>
<dbReference type="EMBL" id="CAKMRJ010004435">
    <property type="protein sequence ID" value="CAH1435204.1"/>
    <property type="molecule type" value="Genomic_DNA"/>
</dbReference>
<gene>
    <name evidence="6" type="ORF">LVIROSA_LOCUS21665</name>
</gene>
<dbReference type="PANTHER" id="PTHR34359:SF24">
    <property type="entry name" value="INACTIVE PROTEIN FON2 SPARE1"/>
    <property type="match status" value="1"/>
</dbReference>
<keyword evidence="5" id="KW-0812">Transmembrane</keyword>
<comment type="caution">
    <text evidence="6">The sequence shown here is derived from an EMBL/GenBank/DDBJ whole genome shotgun (WGS) entry which is preliminary data.</text>
</comment>
<dbReference type="GO" id="GO:0030154">
    <property type="term" value="P:cell differentiation"/>
    <property type="evidence" value="ECO:0007669"/>
    <property type="project" value="UniProtKB-KW"/>
</dbReference>
<keyword evidence="7" id="KW-1185">Reference proteome</keyword>
<evidence type="ECO:0000256" key="4">
    <source>
        <dbReference type="ARBA" id="ARBA00023278"/>
    </source>
</evidence>